<dbReference type="InterPro" id="IPR000529">
    <property type="entry name" value="Ribosomal_bS6"/>
</dbReference>
<feature type="compositionally biased region" description="Polar residues" evidence="5">
    <location>
        <begin position="114"/>
        <end position="125"/>
    </location>
</feature>
<evidence type="ECO:0000256" key="3">
    <source>
        <dbReference type="ARBA" id="ARBA00035294"/>
    </source>
</evidence>
<sequence length="154" mass="18280">MPNKYEILIMTDPKEEKSVIEKFTNQIFKKIEKFEQLERTELAYKVNHSSTAHYFLVNVEAKGPEITEFNRRANISKTIWRTMVINLDTEKYLSKKASEKKFTKKITADRPRRNPSTINRENVGTENKEFSNNRESSGEKRIYTRKKVQSENRE</sequence>
<keyword evidence="7" id="KW-1185">Reference proteome</keyword>
<gene>
    <name evidence="4 6" type="primary">rpsF</name>
    <name evidence="6" type="ordered locus">MMOB2270</name>
</gene>
<feature type="region of interest" description="Disordered" evidence="5">
    <location>
        <begin position="102"/>
        <end position="154"/>
    </location>
</feature>
<name>Q6KI63_MYCM1</name>
<dbReference type="SUPFAM" id="SSF54995">
    <property type="entry name" value="Ribosomal protein S6"/>
    <property type="match status" value="1"/>
</dbReference>
<reference evidence="6 7" key="1">
    <citation type="journal article" date="2004" name="Genome Res.">
        <title>The complete genome and proteome of Mycoplasma mobile.</title>
        <authorList>
            <person name="Jaffe J.D."/>
            <person name="Stange-Thomann N."/>
            <person name="Smith C."/>
            <person name="DeCaprio D."/>
            <person name="Fisher S."/>
            <person name="Butler J."/>
            <person name="Calvo S."/>
            <person name="Elkins T."/>
            <person name="FitzGerald M.G."/>
            <person name="Hafez N."/>
            <person name="Kodira C.D."/>
            <person name="Major J."/>
            <person name="Wang S."/>
            <person name="Wilkinson J."/>
            <person name="Nicol R."/>
            <person name="Nusbaum C."/>
            <person name="Birren B."/>
            <person name="Berg H.C."/>
            <person name="Church G.M."/>
        </authorList>
    </citation>
    <scope>NUCLEOTIDE SEQUENCE [LARGE SCALE GENOMIC DNA]</scope>
    <source>
        <strain evidence="7">ATCC 43663 / 163K / NCTC 11711</strain>
    </source>
</reference>
<comment type="function">
    <text evidence="2 4">Binds together with bS18 to 16S ribosomal RNA.</text>
</comment>
<dbReference type="InterPro" id="IPR020814">
    <property type="entry name" value="Ribosomal_S6_plastid/chlpt"/>
</dbReference>
<feature type="compositionally biased region" description="Basic and acidic residues" evidence="5">
    <location>
        <begin position="126"/>
        <end position="154"/>
    </location>
</feature>
<dbReference type="AlphaFoldDB" id="Q6KI63"/>
<dbReference type="EMBL" id="AE017308">
    <property type="protein sequence ID" value="AAT27713.1"/>
    <property type="molecule type" value="Genomic_DNA"/>
</dbReference>
<evidence type="ECO:0000313" key="7">
    <source>
        <dbReference type="Proteomes" id="UP000009072"/>
    </source>
</evidence>
<dbReference type="GO" id="GO:0003735">
    <property type="term" value="F:structural constituent of ribosome"/>
    <property type="evidence" value="ECO:0007669"/>
    <property type="project" value="InterPro"/>
</dbReference>
<dbReference type="Gene3D" id="3.30.70.60">
    <property type="match status" value="1"/>
</dbReference>
<dbReference type="GO" id="GO:1990904">
    <property type="term" value="C:ribonucleoprotein complex"/>
    <property type="evidence" value="ECO:0007669"/>
    <property type="project" value="UniProtKB-KW"/>
</dbReference>
<dbReference type="InterPro" id="IPR014717">
    <property type="entry name" value="Transl_elong_EF1B/ribsomal_bS6"/>
</dbReference>
<dbReference type="GO" id="GO:0019843">
    <property type="term" value="F:rRNA binding"/>
    <property type="evidence" value="ECO:0007669"/>
    <property type="project" value="UniProtKB-UniRule"/>
</dbReference>
<keyword evidence="4" id="KW-0687">Ribonucleoprotein</keyword>
<feature type="compositionally biased region" description="Basic and acidic residues" evidence="5">
    <location>
        <begin position="102"/>
        <end position="112"/>
    </location>
</feature>
<dbReference type="Proteomes" id="UP000009072">
    <property type="component" value="Chromosome"/>
</dbReference>
<dbReference type="RefSeq" id="WP_011264747.1">
    <property type="nucleotide sequence ID" value="NC_006908.1"/>
</dbReference>
<organism evidence="6 7">
    <name type="scientific">Mycoplasma mobile (strain ATCC 43663 / 163K / NCTC 11711)</name>
    <name type="common">Mesomycoplasma mobile</name>
    <dbReference type="NCBI Taxonomy" id="267748"/>
    <lineage>
        <taxon>Bacteria</taxon>
        <taxon>Bacillati</taxon>
        <taxon>Mycoplasmatota</taxon>
        <taxon>Mycoplasmoidales</taxon>
        <taxon>Metamycoplasmataceae</taxon>
        <taxon>Mesomycoplasma</taxon>
    </lineage>
</organism>
<protein>
    <recommendedName>
        <fullName evidence="3 4">Small ribosomal subunit protein bS6</fullName>
    </recommendedName>
</protein>
<dbReference type="CDD" id="cd00473">
    <property type="entry name" value="bS6"/>
    <property type="match status" value="1"/>
</dbReference>
<dbReference type="GO" id="GO:0006412">
    <property type="term" value="P:translation"/>
    <property type="evidence" value="ECO:0007669"/>
    <property type="project" value="UniProtKB-UniRule"/>
</dbReference>
<dbReference type="Pfam" id="PF01250">
    <property type="entry name" value="Ribosomal_S6"/>
    <property type="match status" value="1"/>
</dbReference>
<dbReference type="GO" id="GO:0005840">
    <property type="term" value="C:ribosome"/>
    <property type="evidence" value="ECO:0007669"/>
    <property type="project" value="UniProtKB-KW"/>
</dbReference>
<evidence type="ECO:0000256" key="1">
    <source>
        <dbReference type="ARBA" id="ARBA00009512"/>
    </source>
</evidence>
<evidence type="ECO:0000313" key="6">
    <source>
        <dbReference type="EMBL" id="AAT27713.1"/>
    </source>
</evidence>
<proteinExistence type="inferred from homology"/>
<keyword evidence="4 6" id="KW-0689">Ribosomal protein</keyword>
<evidence type="ECO:0000256" key="4">
    <source>
        <dbReference type="HAMAP-Rule" id="MF_00360"/>
    </source>
</evidence>
<accession>Q6KI63</accession>
<dbReference type="eggNOG" id="COG0360">
    <property type="taxonomic scope" value="Bacteria"/>
</dbReference>
<dbReference type="NCBIfam" id="TIGR00166">
    <property type="entry name" value="S6"/>
    <property type="match status" value="1"/>
</dbReference>
<dbReference type="HOGENOM" id="CLU_137913_0_0_14"/>
<comment type="similarity">
    <text evidence="1 4">Belongs to the bacterial ribosomal protein bS6 family.</text>
</comment>
<evidence type="ECO:0000256" key="5">
    <source>
        <dbReference type="SAM" id="MobiDB-lite"/>
    </source>
</evidence>
<dbReference type="OrthoDB" id="9812702at2"/>
<dbReference type="STRING" id="267748.MMOB2270"/>
<dbReference type="KEGG" id="mmo:MMOB2270"/>
<dbReference type="HAMAP" id="MF_00360">
    <property type="entry name" value="Ribosomal_bS6"/>
    <property type="match status" value="1"/>
</dbReference>
<dbReference type="InterPro" id="IPR035980">
    <property type="entry name" value="Ribosomal_bS6_sf"/>
</dbReference>
<evidence type="ECO:0000256" key="2">
    <source>
        <dbReference type="ARBA" id="ARBA00035104"/>
    </source>
</evidence>
<keyword evidence="4" id="KW-0694">RNA-binding</keyword>
<keyword evidence="4" id="KW-0699">rRNA-binding</keyword>